<dbReference type="AlphaFoldDB" id="A0A6A6J5D6"/>
<accession>A0A6A6J5D6</accession>
<dbReference type="Proteomes" id="UP000800097">
    <property type="component" value="Unassembled WGS sequence"/>
</dbReference>
<evidence type="ECO:0000256" key="1">
    <source>
        <dbReference type="SAM" id="MobiDB-lite"/>
    </source>
</evidence>
<dbReference type="EMBL" id="ML986543">
    <property type="protein sequence ID" value="KAF2271407.1"/>
    <property type="molecule type" value="Genomic_DNA"/>
</dbReference>
<evidence type="ECO:0000313" key="3">
    <source>
        <dbReference type="Proteomes" id="UP000800097"/>
    </source>
</evidence>
<gene>
    <name evidence="2" type="ORF">EI97DRAFT_283857</name>
</gene>
<dbReference type="GeneID" id="54547564"/>
<sequence length="83" mass="9084">MHLLLATSSQLKPKSGQVSRGGGYHFYGGRSISFVPCSNTQCAAICYSVTMIFFLPTLLAIARVVMEICAFNVQFPSGRVFIF</sequence>
<feature type="compositionally biased region" description="Polar residues" evidence="1">
    <location>
        <begin position="1"/>
        <end position="18"/>
    </location>
</feature>
<feature type="region of interest" description="Disordered" evidence="1">
    <location>
        <begin position="1"/>
        <end position="20"/>
    </location>
</feature>
<keyword evidence="3" id="KW-1185">Reference proteome</keyword>
<reference evidence="2" key="1">
    <citation type="journal article" date="2020" name="Stud. Mycol.">
        <title>101 Dothideomycetes genomes: a test case for predicting lifestyles and emergence of pathogens.</title>
        <authorList>
            <person name="Haridas S."/>
            <person name="Albert R."/>
            <person name="Binder M."/>
            <person name="Bloem J."/>
            <person name="Labutti K."/>
            <person name="Salamov A."/>
            <person name="Andreopoulos B."/>
            <person name="Baker S."/>
            <person name="Barry K."/>
            <person name="Bills G."/>
            <person name="Bluhm B."/>
            <person name="Cannon C."/>
            <person name="Castanera R."/>
            <person name="Culley D."/>
            <person name="Daum C."/>
            <person name="Ezra D."/>
            <person name="Gonzalez J."/>
            <person name="Henrissat B."/>
            <person name="Kuo A."/>
            <person name="Liang C."/>
            <person name="Lipzen A."/>
            <person name="Lutzoni F."/>
            <person name="Magnuson J."/>
            <person name="Mondo S."/>
            <person name="Nolan M."/>
            <person name="Ohm R."/>
            <person name="Pangilinan J."/>
            <person name="Park H.-J."/>
            <person name="Ramirez L."/>
            <person name="Alfaro M."/>
            <person name="Sun H."/>
            <person name="Tritt A."/>
            <person name="Yoshinaga Y."/>
            <person name="Zwiers L.-H."/>
            <person name="Turgeon B."/>
            <person name="Goodwin S."/>
            <person name="Spatafora J."/>
            <person name="Crous P."/>
            <person name="Grigoriev I."/>
        </authorList>
    </citation>
    <scope>NUCLEOTIDE SEQUENCE</scope>
    <source>
        <strain evidence="2">CBS 379.55</strain>
    </source>
</reference>
<protein>
    <submittedName>
        <fullName evidence="2">Uncharacterized protein</fullName>
    </submittedName>
</protein>
<proteinExistence type="predicted"/>
<name>A0A6A6J5D6_WESOR</name>
<organism evidence="2 3">
    <name type="scientific">Westerdykella ornata</name>
    <dbReference type="NCBI Taxonomy" id="318751"/>
    <lineage>
        <taxon>Eukaryota</taxon>
        <taxon>Fungi</taxon>
        <taxon>Dikarya</taxon>
        <taxon>Ascomycota</taxon>
        <taxon>Pezizomycotina</taxon>
        <taxon>Dothideomycetes</taxon>
        <taxon>Pleosporomycetidae</taxon>
        <taxon>Pleosporales</taxon>
        <taxon>Sporormiaceae</taxon>
        <taxon>Westerdykella</taxon>
    </lineage>
</organism>
<dbReference type="RefSeq" id="XP_033648946.1">
    <property type="nucleotide sequence ID" value="XM_033794389.1"/>
</dbReference>
<evidence type="ECO:0000313" key="2">
    <source>
        <dbReference type="EMBL" id="KAF2271407.1"/>
    </source>
</evidence>